<dbReference type="InterPro" id="IPR036047">
    <property type="entry name" value="F-box-like_dom_sf"/>
</dbReference>
<keyword evidence="2" id="KW-1185">Reference proteome</keyword>
<reference evidence="1 2" key="1">
    <citation type="submission" date="2015-04" db="EMBL/GenBank/DDBJ databases">
        <title>Complete genome sequence of Schizopora paradoxa KUC8140, a cosmopolitan wood degrader in East Asia.</title>
        <authorList>
            <consortium name="DOE Joint Genome Institute"/>
            <person name="Min B."/>
            <person name="Park H."/>
            <person name="Jang Y."/>
            <person name="Kim J.-J."/>
            <person name="Kim K.H."/>
            <person name="Pangilinan J."/>
            <person name="Lipzen A."/>
            <person name="Riley R."/>
            <person name="Grigoriev I.V."/>
            <person name="Spatafora J.W."/>
            <person name="Choi I.-G."/>
        </authorList>
    </citation>
    <scope>NUCLEOTIDE SEQUENCE [LARGE SCALE GENOMIC DNA]</scope>
    <source>
        <strain evidence="1 2">KUC8140</strain>
    </source>
</reference>
<evidence type="ECO:0008006" key="3">
    <source>
        <dbReference type="Google" id="ProtNLM"/>
    </source>
</evidence>
<dbReference type="InParanoid" id="A0A0H2SEI2"/>
<proteinExistence type="predicted"/>
<dbReference type="OrthoDB" id="3219396at2759"/>
<dbReference type="AlphaFoldDB" id="A0A0H2SEI2"/>
<organism evidence="1 2">
    <name type="scientific">Schizopora paradoxa</name>
    <dbReference type="NCBI Taxonomy" id="27342"/>
    <lineage>
        <taxon>Eukaryota</taxon>
        <taxon>Fungi</taxon>
        <taxon>Dikarya</taxon>
        <taxon>Basidiomycota</taxon>
        <taxon>Agaricomycotina</taxon>
        <taxon>Agaricomycetes</taxon>
        <taxon>Hymenochaetales</taxon>
        <taxon>Schizoporaceae</taxon>
        <taxon>Schizopora</taxon>
    </lineage>
</organism>
<dbReference type="SUPFAM" id="SSF81383">
    <property type="entry name" value="F-box domain"/>
    <property type="match status" value="1"/>
</dbReference>
<dbReference type="EMBL" id="KQ085883">
    <property type="protein sequence ID" value="KLO20143.1"/>
    <property type="molecule type" value="Genomic_DNA"/>
</dbReference>
<sequence>MAYSIWYRLFPKANNFRSLDALPEEIIVDHILARLTVKEILKVRKINKALCAITKKASVWKRFLPHLRSLQQPLAPLPPTWKYNAREITPLELERLVTRAISLDNNWRGSDPKIYRELHCSAFDNVLDMVLLPGGHYLVTSVQDRLNKFSIVIWAMDHPATGRPCPIIFRQTMVRAYHLQAKYMTVDGRKSLCVAFLRKRHKDTKDKREIPITVEMGSKDDDEDESMPIKYECTTISMSLASLGQLTNRECPPGTRHFENIACTIEKEDPVTVVSRIRTGRQLGAVSLDEIDGAACVCVVKRPNRIVLERLGADFHNNPRMSLTCRISQEYKNQQHSIWNFRVIPSQCQILILRVVRAVKSQDPDTYLVELFDIPTEFGDFSIPPESARFLQSTDKLLNVQIAELRGGTQNDESIMPSIAANKPPPPISLYLRYDTGVDHVSIWPCARPLPPSPPPSPGSVCKERPPMEYYYSLNDVESRTLESKHHDMGCIRTVPGAYRALVYTVPPDLITSPTPTTGLSTYVYRGDEKIYLDPDAALELIPDYFEVHADGMTVDEWTARENGDILMEEEEQRKFIWPQPRQNIHSKRQLLANVPLQDAFDEVLRKGVTAITWDEDTGRVCITTDFEKELHILDFSCARKPDADDQIIFDELQKMAVDESQRLRLIRNPVETCFPKSPKVQRFARPTKKFRKLPTYIFDEF</sequence>
<dbReference type="Proteomes" id="UP000053477">
    <property type="component" value="Unassembled WGS sequence"/>
</dbReference>
<name>A0A0H2SEI2_9AGAM</name>
<protein>
    <recommendedName>
        <fullName evidence="3">F-box domain-containing protein</fullName>
    </recommendedName>
</protein>
<gene>
    <name evidence="1" type="ORF">SCHPADRAFT_934748</name>
</gene>
<evidence type="ECO:0000313" key="1">
    <source>
        <dbReference type="EMBL" id="KLO20143.1"/>
    </source>
</evidence>
<accession>A0A0H2SEI2</accession>
<evidence type="ECO:0000313" key="2">
    <source>
        <dbReference type="Proteomes" id="UP000053477"/>
    </source>
</evidence>